<organism evidence="1">
    <name type="scientific">Anguilla anguilla</name>
    <name type="common">European freshwater eel</name>
    <name type="synonym">Muraena anguilla</name>
    <dbReference type="NCBI Taxonomy" id="7936"/>
    <lineage>
        <taxon>Eukaryota</taxon>
        <taxon>Metazoa</taxon>
        <taxon>Chordata</taxon>
        <taxon>Craniata</taxon>
        <taxon>Vertebrata</taxon>
        <taxon>Euteleostomi</taxon>
        <taxon>Actinopterygii</taxon>
        <taxon>Neopterygii</taxon>
        <taxon>Teleostei</taxon>
        <taxon>Anguilliformes</taxon>
        <taxon>Anguillidae</taxon>
        <taxon>Anguilla</taxon>
    </lineage>
</organism>
<reference evidence="1" key="1">
    <citation type="submission" date="2014-11" db="EMBL/GenBank/DDBJ databases">
        <authorList>
            <person name="Amaro Gonzalez C."/>
        </authorList>
    </citation>
    <scope>NUCLEOTIDE SEQUENCE</scope>
</reference>
<protein>
    <submittedName>
        <fullName evidence="1">Uncharacterized protein</fullName>
    </submittedName>
</protein>
<sequence>MVKKNTIYLIPGFYMDSFNNHVRPISCVQKLLITLHRFE</sequence>
<evidence type="ECO:0000313" key="1">
    <source>
        <dbReference type="EMBL" id="JAH49324.1"/>
    </source>
</evidence>
<dbReference type="EMBL" id="GBXM01059253">
    <property type="protein sequence ID" value="JAH49324.1"/>
    <property type="molecule type" value="Transcribed_RNA"/>
</dbReference>
<reference evidence="1" key="2">
    <citation type="journal article" date="2015" name="Fish Shellfish Immunol.">
        <title>Early steps in the European eel (Anguilla anguilla)-Vibrio vulnificus interaction in the gills: Role of the RtxA13 toxin.</title>
        <authorList>
            <person name="Callol A."/>
            <person name="Pajuelo D."/>
            <person name="Ebbesson L."/>
            <person name="Teles M."/>
            <person name="MacKenzie S."/>
            <person name="Amaro C."/>
        </authorList>
    </citation>
    <scope>NUCLEOTIDE SEQUENCE</scope>
</reference>
<name>A0A0E9T6N2_ANGAN</name>
<dbReference type="AlphaFoldDB" id="A0A0E9T6N2"/>
<accession>A0A0E9T6N2</accession>
<proteinExistence type="predicted"/>